<dbReference type="SUPFAM" id="SSF52047">
    <property type="entry name" value="RNI-like"/>
    <property type="match status" value="1"/>
</dbReference>
<accession>A0A3S3S233</accession>
<reference evidence="2 4" key="1">
    <citation type="journal article" date="2018" name="Gigascience">
        <title>Genomes of trombidid mites reveal novel predicted allergens and laterally-transferred genes associated with secondary metabolism.</title>
        <authorList>
            <person name="Dong X."/>
            <person name="Chaisiri K."/>
            <person name="Xia D."/>
            <person name="Armstrong S.D."/>
            <person name="Fang Y."/>
            <person name="Donnelly M.J."/>
            <person name="Kadowaki T."/>
            <person name="McGarry J.W."/>
            <person name="Darby A.C."/>
            <person name="Makepeace B.L."/>
        </authorList>
    </citation>
    <scope>NUCLEOTIDE SEQUENCE [LARGE SCALE GENOMIC DNA]</scope>
    <source>
        <strain evidence="2">UoL-WK</strain>
    </source>
</reference>
<dbReference type="PANTHER" id="PTHR20872">
    <property type="match status" value="1"/>
</dbReference>
<feature type="domain" description="F-box" evidence="1">
    <location>
        <begin position="1"/>
        <end position="45"/>
    </location>
</feature>
<dbReference type="PANTHER" id="PTHR20872:SF1">
    <property type="entry name" value="F-BOX DOMAIN-CONTAINING PROTEIN"/>
    <property type="match status" value="1"/>
</dbReference>
<dbReference type="InterPro" id="IPR032675">
    <property type="entry name" value="LRR_dom_sf"/>
</dbReference>
<proteinExistence type="predicted"/>
<organism evidence="2 4">
    <name type="scientific">Dinothrombium tinctorium</name>
    <dbReference type="NCBI Taxonomy" id="1965070"/>
    <lineage>
        <taxon>Eukaryota</taxon>
        <taxon>Metazoa</taxon>
        <taxon>Ecdysozoa</taxon>
        <taxon>Arthropoda</taxon>
        <taxon>Chelicerata</taxon>
        <taxon>Arachnida</taxon>
        <taxon>Acari</taxon>
        <taxon>Acariformes</taxon>
        <taxon>Trombidiformes</taxon>
        <taxon>Prostigmata</taxon>
        <taxon>Anystina</taxon>
        <taxon>Parasitengona</taxon>
        <taxon>Trombidioidea</taxon>
        <taxon>Trombidiidae</taxon>
        <taxon>Dinothrombium</taxon>
    </lineage>
</organism>
<dbReference type="Proteomes" id="UP000285301">
    <property type="component" value="Unassembled WGS sequence"/>
</dbReference>
<dbReference type="SMART" id="SM00256">
    <property type="entry name" value="FBOX"/>
    <property type="match status" value="1"/>
</dbReference>
<reference evidence="2" key="2">
    <citation type="submission" date="2018-11" db="EMBL/GenBank/DDBJ databases">
        <title>Trombidioid mite genomics.</title>
        <authorList>
            <person name="Dong X."/>
        </authorList>
    </citation>
    <scope>NUCLEOTIDE SEQUENCE</scope>
    <source>
        <strain evidence="2">UoL-WK</strain>
    </source>
</reference>
<keyword evidence="4" id="KW-1185">Reference proteome</keyword>
<protein>
    <recommendedName>
        <fullName evidence="1">F-box domain-containing protein</fullName>
    </recommendedName>
</protein>
<dbReference type="AlphaFoldDB" id="A0A3S3S233"/>
<dbReference type="InterPro" id="IPR036047">
    <property type="entry name" value="F-box-like_dom_sf"/>
</dbReference>
<name>A0A3S3S233_9ACAR</name>
<evidence type="ECO:0000259" key="1">
    <source>
        <dbReference type="PROSITE" id="PS50181"/>
    </source>
</evidence>
<sequence length="450" mass="52998">MWEYLPDVLLEQVFQLLTMKERHIASQVCSNWFRIFNSHRVWSTIVCEDHTLSRRKYNYYLGYQLQLDHYRMHMYLSKFGRCIREIIITPMTNLFNLYEFMKMLTYFAEFFDENPLHSVHTFDFTFACHVVSDENKQQEYVFGTGGRMLLGLKNLLRCLSGLEKLSLRELLLEKNDAQYLLDDVLYNCCETMRLLRIINCTKLPFPIFHVSCFVNLQTLIITPQHLNDEVINQISCNTKLANLWIIQTKYTEQCLPVSSKTWKECTKNSPDLNVHLVVTGKFKSEVIWQSNAPVKSIVYDTPYAAIKAESILMAISLYGPHLEVYSFHGLPRYTSSKSFVNRGDVSLALLCRMCPRLRKLVIRERVSTATLLLIAITATSLRELIVRRNAIIKRFDWKREDDWSDSFYNWLKRSSTSYENTFAEISKIFGREWKPLSDECFKRIRPDVAF</sequence>
<dbReference type="Gene3D" id="1.20.1280.50">
    <property type="match status" value="1"/>
</dbReference>
<dbReference type="OrthoDB" id="9974792at2759"/>
<dbReference type="PROSITE" id="PS50181">
    <property type="entry name" value="FBOX"/>
    <property type="match status" value="1"/>
</dbReference>
<dbReference type="EMBL" id="NCKU01002553">
    <property type="protein sequence ID" value="RWS09348.1"/>
    <property type="molecule type" value="Genomic_DNA"/>
</dbReference>
<gene>
    <name evidence="2" type="ORF">B4U79_05802</name>
    <name evidence="3" type="ORF">B4U79_08315</name>
</gene>
<dbReference type="Gene3D" id="3.80.10.10">
    <property type="entry name" value="Ribonuclease Inhibitor"/>
    <property type="match status" value="1"/>
</dbReference>
<evidence type="ECO:0000313" key="3">
    <source>
        <dbReference type="EMBL" id="RWS09404.1"/>
    </source>
</evidence>
<dbReference type="STRING" id="1965070.A0A3S3S233"/>
<dbReference type="Pfam" id="PF12937">
    <property type="entry name" value="F-box-like"/>
    <property type="match status" value="1"/>
</dbReference>
<evidence type="ECO:0000313" key="4">
    <source>
        <dbReference type="Proteomes" id="UP000285301"/>
    </source>
</evidence>
<dbReference type="InterPro" id="IPR001810">
    <property type="entry name" value="F-box_dom"/>
</dbReference>
<evidence type="ECO:0000313" key="2">
    <source>
        <dbReference type="EMBL" id="RWS09348.1"/>
    </source>
</evidence>
<dbReference type="EMBL" id="NCKU01002521">
    <property type="protein sequence ID" value="RWS09404.1"/>
    <property type="molecule type" value="Genomic_DNA"/>
</dbReference>
<comment type="caution">
    <text evidence="2">The sequence shown here is derived from an EMBL/GenBank/DDBJ whole genome shotgun (WGS) entry which is preliminary data.</text>
</comment>
<dbReference type="SUPFAM" id="SSF81383">
    <property type="entry name" value="F-box domain"/>
    <property type="match status" value="1"/>
</dbReference>